<evidence type="ECO:0000313" key="1">
    <source>
        <dbReference type="EMBL" id="KAI7750192.1"/>
    </source>
</evidence>
<reference evidence="1" key="1">
    <citation type="submission" date="2022-06" db="EMBL/GenBank/DDBJ databases">
        <title>Uncovering the hologenomic basis of an extraordinary plant invasion.</title>
        <authorList>
            <person name="Bieker V.C."/>
            <person name="Martin M.D."/>
            <person name="Gilbert T."/>
            <person name="Hodgins K."/>
            <person name="Battlay P."/>
            <person name="Petersen B."/>
            <person name="Wilson J."/>
        </authorList>
    </citation>
    <scope>NUCLEOTIDE SEQUENCE</scope>
    <source>
        <strain evidence="1">AA19_3_7</strain>
        <tissue evidence="1">Leaf</tissue>
    </source>
</reference>
<dbReference type="Proteomes" id="UP001206925">
    <property type="component" value="Unassembled WGS sequence"/>
</dbReference>
<name>A0AAD5GP74_AMBAR</name>
<evidence type="ECO:0000313" key="2">
    <source>
        <dbReference type="Proteomes" id="UP001206925"/>
    </source>
</evidence>
<comment type="caution">
    <text evidence="1">The sequence shown here is derived from an EMBL/GenBank/DDBJ whole genome shotgun (WGS) entry which is preliminary data.</text>
</comment>
<proteinExistence type="predicted"/>
<dbReference type="AlphaFoldDB" id="A0AAD5GP74"/>
<keyword evidence="2" id="KW-1185">Reference proteome</keyword>
<gene>
    <name evidence="1" type="ORF">M8C21_026289</name>
</gene>
<accession>A0AAD5GP74</accession>
<feature type="non-terminal residue" evidence="1">
    <location>
        <position position="72"/>
    </location>
</feature>
<organism evidence="1 2">
    <name type="scientific">Ambrosia artemisiifolia</name>
    <name type="common">Common ragweed</name>
    <dbReference type="NCBI Taxonomy" id="4212"/>
    <lineage>
        <taxon>Eukaryota</taxon>
        <taxon>Viridiplantae</taxon>
        <taxon>Streptophyta</taxon>
        <taxon>Embryophyta</taxon>
        <taxon>Tracheophyta</taxon>
        <taxon>Spermatophyta</taxon>
        <taxon>Magnoliopsida</taxon>
        <taxon>eudicotyledons</taxon>
        <taxon>Gunneridae</taxon>
        <taxon>Pentapetalae</taxon>
        <taxon>asterids</taxon>
        <taxon>campanulids</taxon>
        <taxon>Asterales</taxon>
        <taxon>Asteraceae</taxon>
        <taxon>Asteroideae</taxon>
        <taxon>Heliantheae alliance</taxon>
        <taxon>Heliantheae</taxon>
        <taxon>Ambrosia</taxon>
    </lineage>
</organism>
<dbReference type="EMBL" id="JAMZMK010006189">
    <property type="protein sequence ID" value="KAI7750192.1"/>
    <property type="molecule type" value="Genomic_DNA"/>
</dbReference>
<sequence>GINGGGSGRIPIIVGGSAKGQVVVGLWWLISSEQGSRVRVLVSDDGGTVEFDRRHDEDTLGFTLDLHQPRWW</sequence>
<protein>
    <submittedName>
        <fullName evidence="1">Uncharacterized protein</fullName>
    </submittedName>
</protein>